<dbReference type="GO" id="GO:0008010">
    <property type="term" value="F:structural constituent of chitin-based larval cuticle"/>
    <property type="evidence" value="ECO:0007669"/>
    <property type="project" value="TreeGrafter"/>
</dbReference>
<evidence type="ECO:0000256" key="1">
    <source>
        <dbReference type="ARBA" id="ARBA00022460"/>
    </source>
</evidence>
<protein>
    <recommendedName>
        <fullName evidence="6">Cuticle protein</fullName>
    </recommendedName>
</protein>
<dbReference type="PROSITE" id="PS51155">
    <property type="entry name" value="CHIT_BIND_RR_2"/>
    <property type="match status" value="1"/>
</dbReference>
<dbReference type="Proteomes" id="UP000821837">
    <property type="component" value="Chromosome 3"/>
</dbReference>
<dbReference type="PANTHER" id="PTHR10380:SF173">
    <property type="entry name" value="CUTICULAR PROTEIN 47EF, ISOFORM C-RELATED"/>
    <property type="match status" value="1"/>
</dbReference>
<evidence type="ECO:0008006" key="6">
    <source>
        <dbReference type="Google" id="ProtNLM"/>
    </source>
</evidence>
<sequence length="404" mass="42421">MLALILLSICGTTTVQAGYQGHSGLLLPRVHGTIAPRIFPGRPIGLPRGPTRADTLPPPNLAAGTFHGIPPVLERYPLPSYPLGPPLTKTHVDGTPSVHLTRPSVVRVPSVPAVPAHSAFVPPPTVLVKQGPSSPTVGGAIVGGRPAVRTFTPRIPAVTKVLTPVVVPGSFPEPLYPPHPYEFGYDSVDEFGNTQYRHETSDAHNNKRGSYGYTDANGIYRRVDYVADANGFRAHIRTNEPGTASSAPAGAVYDSKPVTIRATVIKSQRGGLLLPHDARLNAGKEFIVSPVKPHPAVVVPAVSFQDGSKGGHPTPLAPHPIATHLHGPPRALLNNDSPVVVGSHPTLVGAVGSDGHHDAAEVVATKVLTDPAAPHGVHATLGVVALKRHHHVHVSGQDYKAKSR</sequence>
<keyword evidence="1 2" id="KW-0193">Cuticle</keyword>
<keyword evidence="3" id="KW-0732">Signal</keyword>
<reference evidence="4" key="2">
    <citation type="submission" date="2021-09" db="EMBL/GenBank/DDBJ databases">
        <authorList>
            <person name="Jia N."/>
            <person name="Wang J."/>
            <person name="Shi W."/>
            <person name="Du L."/>
            <person name="Sun Y."/>
            <person name="Zhan W."/>
            <person name="Jiang J."/>
            <person name="Wang Q."/>
            <person name="Zhang B."/>
            <person name="Ji P."/>
            <person name="Sakyi L.B."/>
            <person name="Cui X."/>
            <person name="Yuan T."/>
            <person name="Jiang B."/>
            <person name="Yang W."/>
            <person name="Lam T.T.-Y."/>
            <person name="Chang Q."/>
            <person name="Ding S."/>
            <person name="Wang X."/>
            <person name="Zhu J."/>
            <person name="Ruan X."/>
            <person name="Zhao L."/>
            <person name="Wei J."/>
            <person name="Que T."/>
            <person name="Du C."/>
            <person name="Cheng J."/>
            <person name="Dai P."/>
            <person name="Han X."/>
            <person name="Huang E."/>
            <person name="Gao Y."/>
            <person name="Liu J."/>
            <person name="Shao H."/>
            <person name="Ye R."/>
            <person name="Li L."/>
            <person name="Wei W."/>
            <person name="Wang X."/>
            <person name="Wang C."/>
            <person name="Huo Q."/>
            <person name="Li W."/>
            <person name="Guo W."/>
            <person name="Chen H."/>
            <person name="Chen S."/>
            <person name="Zhou L."/>
            <person name="Zhou L."/>
            <person name="Ni X."/>
            <person name="Tian J."/>
            <person name="Zhou Y."/>
            <person name="Sheng Y."/>
            <person name="Liu T."/>
            <person name="Pan Y."/>
            <person name="Xia L."/>
            <person name="Li J."/>
            <person name="Zhao F."/>
            <person name="Cao W."/>
        </authorList>
    </citation>
    <scope>NUCLEOTIDE SEQUENCE</scope>
    <source>
        <strain evidence="4">Rsan-2018</strain>
        <tissue evidence="4">Larvae</tissue>
    </source>
</reference>
<comment type="caution">
    <text evidence="4">The sequence shown here is derived from an EMBL/GenBank/DDBJ whole genome shotgun (WGS) entry which is preliminary data.</text>
</comment>
<dbReference type="PROSITE" id="PS00233">
    <property type="entry name" value="CHIT_BIND_RR_1"/>
    <property type="match status" value="1"/>
</dbReference>
<keyword evidence="5" id="KW-1185">Reference proteome</keyword>
<dbReference type="GO" id="GO:0062129">
    <property type="term" value="C:chitin-based extracellular matrix"/>
    <property type="evidence" value="ECO:0007669"/>
    <property type="project" value="TreeGrafter"/>
</dbReference>
<dbReference type="InterPro" id="IPR050468">
    <property type="entry name" value="Cuticle_Struct_Prot"/>
</dbReference>
<reference evidence="4" key="1">
    <citation type="journal article" date="2020" name="Cell">
        <title>Large-Scale Comparative Analyses of Tick Genomes Elucidate Their Genetic Diversity and Vector Capacities.</title>
        <authorList>
            <consortium name="Tick Genome and Microbiome Consortium (TIGMIC)"/>
            <person name="Jia N."/>
            <person name="Wang J."/>
            <person name="Shi W."/>
            <person name="Du L."/>
            <person name="Sun Y."/>
            <person name="Zhan W."/>
            <person name="Jiang J.F."/>
            <person name="Wang Q."/>
            <person name="Zhang B."/>
            <person name="Ji P."/>
            <person name="Bell-Sakyi L."/>
            <person name="Cui X.M."/>
            <person name="Yuan T.T."/>
            <person name="Jiang B.G."/>
            <person name="Yang W.F."/>
            <person name="Lam T.T."/>
            <person name="Chang Q.C."/>
            <person name="Ding S.J."/>
            <person name="Wang X.J."/>
            <person name="Zhu J.G."/>
            <person name="Ruan X.D."/>
            <person name="Zhao L."/>
            <person name="Wei J.T."/>
            <person name="Ye R.Z."/>
            <person name="Que T.C."/>
            <person name="Du C.H."/>
            <person name="Zhou Y.H."/>
            <person name="Cheng J.X."/>
            <person name="Dai P.F."/>
            <person name="Guo W.B."/>
            <person name="Han X.H."/>
            <person name="Huang E.J."/>
            <person name="Li L.F."/>
            <person name="Wei W."/>
            <person name="Gao Y.C."/>
            <person name="Liu J.Z."/>
            <person name="Shao H.Z."/>
            <person name="Wang X."/>
            <person name="Wang C.C."/>
            <person name="Yang T.C."/>
            <person name="Huo Q.B."/>
            <person name="Li W."/>
            <person name="Chen H.Y."/>
            <person name="Chen S.E."/>
            <person name="Zhou L.G."/>
            <person name="Ni X.B."/>
            <person name="Tian J.H."/>
            <person name="Sheng Y."/>
            <person name="Liu T."/>
            <person name="Pan Y.S."/>
            <person name="Xia L.Y."/>
            <person name="Li J."/>
            <person name="Zhao F."/>
            <person name="Cao W.C."/>
        </authorList>
    </citation>
    <scope>NUCLEOTIDE SEQUENCE</scope>
    <source>
        <strain evidence="4">Rsan-2018</strain>
    </source>
</reference>
<evidence type="ECO:0000256" key="3">
    <source>
        <dbReference type="SAM" id="SignalP"/>
    </source>
</evidence>
<proteinExistence type="predicted"/>
<accession>A0A9D4Q294</accession>
<dbReference type="InterPro" id="IPR031311">
    <property type="entry name" value="CHIT_BIND_RR_consensus"/>
</dbReference>
<evidence type="ECO:0000313" key="5">
    <source>
        <dbReference type="Proteomes" id="UP000821837"/>
    </source>
</evidence>
<organism evidence="4 5">
    <name type="scientific">Rhipicephalus sanguineus</name>
    <name type="common">Brown dog tick</name>
    <name type="synonym">Ixodes sanguineus</name>
    <dbReference type="NCBI Taxonomy" id="34632"/>
    <lineage>
        <taxon>Eukaryota</taxon>
        <taxon>Metazoa</taxon>
        <taxon>Ecdysozoa</taxon>
        <taxon>Arthropoda</taxon>
        <taxon>Chelicerata</taxon>
        <taxon>Arachnida</taxon>
        <taxon>Acari</taxon>
        <taxon>Parasitiformes</taxon>
        <taxon>Ixodida</taxon>
        <taxon>Ixodoidea</taxon>
        <taxon>Ixodidae</taxon>
        <taxon>Rhipicephalinae</taxon>
        <taxon>Rhipicephalus</taxon>
        <taxon>Rhipicephalus</taxon>
    </lineage>
</organism>
<name>A0A9D4Q294_RHISA</name>
<dbReference type="Pfam" id="PF00379">
    <property type="entry name" value="Chitin_bind_4"/>
    <property type="match status" value="1"/>
</dbReference>
<feature type="signal peptide" evidence="3">
    <location>
        <begin position="1"/>
        <end position="17"/>
    </location>
</feature>
<gene>
    <name evidence="4" type="ORF">HPB52_019632</name>
</gene>
<evidence type="ECO:0000256" key="2">
    <source>
        <dbReference type="PROSITE-ProRule" id="PRU00497"/>
    </source>
</evidence>
<dbReference type="Gene3D" id="3.10.50.10">
    <property type="match status" value="1"/>
</dbReference>
<feature type="chain" id="PRO_5038670085" description="Cuticle protein" evidence="3">
    <location>
        <begin position="18"/>
        <end position="404"/>
    </location>
</feature>
<evidence type="ECO:0000313" key="4">
    <source>
        <dbReference type="EMBL" id="KAH7963124.1"/>
    </source>
</evidence>
<dbReference type="VEuPathDB" id="VectorBase:RSAN_056250"/>
<dbReference type="AlphaFoldDB" id="A0A9D4Q294"/>
<dbReference type="EMBL" id="JABSTV010001249">
    <property type="protein sequence ID" value="KAH7963124.1"/>
    <property type="molecule type" value="Genomic_DNA"/>
</dbReference>
<dbReference type="PANTHER" id="PTHR10380">
    <property type="entry name" value="CUTICLE PROTEIN"/>
    <property type="match status" value="1"/>
</dbReference>
<dbReference type="InterPro" id="IPR000618">
    <property type="entry name" value="Insect_cuticle"/>
</dbReference>
<dbReference type="InterPro" id="IPR029070">
    <property type="entry name" value="Chitinase_insertion_sf"/>
</dbReference>